<dbReference type="WBParaSite" id="NBR_0001984801-mRNA-1">
    <property type="protein sequence ID" value="NBR_0001984801-mRNA-1"/>
    <property type="gene ID" value="NBR_0001984801"/>
</dbReference>
<accession>A0A0N4YRH6</accession>
<dbReference type="Proteomes" id="UP000271162">
    <property type="component" value="Unassembled WGS sequence"/>
</dbReference>
<feature type="compositionally biased region" description="Low complexity" evidence="1">
    <location>
        <begin position="51"/>
        <end position="65"/>
    </location>
</feature>
<evidence type="ECO:0000313" key="2">
    <source>
        <dbReference type="EMBL" id="VDL83585.1"/>
    </source>
</evidence>
<dbReference type="AlphaFoldDB" id="A0A0N4YRH6"/>
<reference evidence="4" key="1">
    <citation type="submission" date="2017-02" db="UniProtKB">
        <authorList>
            <consortium name="WormBaseParasite"/>
        </authorList>
    </citation>
    <scope>IDENTIFICATION</scope>
</reference>
<dbReference type="EMBL" id="UYSL01024551">
    <property type="protein sequence ID" value="VDL83585.1"/>
    <property type="molecule type" value="Genomic_DNA"/>
</dbReference>
<protein>
    <submittedName>
        <fullName evidence="2 4">Uncharacterized protein</fullName>
    </submittedName>
</protein>
<proteinExistence type="predicted"/>
<sequence length="78" mass="8370">MEEEEESQHPNGADFDEWGKGKRLSSYDVVNSLRHGGCDLVTAPPPPAPISPARSSPESAAAASAAKLRLHFKRIPFG</sequence>
<evidence type="ECO:0000313" key="4">
    <source>
        <dbReference type="WBParaSite" id="NBR_0001984801-mRNA-1"/>
    </source>
</evidence>
<feature type="region of interest" description="Disordered" evidence="1">
    <location>
        <begin position="1"/>
        <end position="20"/>
    </location>
</feature>
<gene>
    <name evidence="2" type="ORF">NBR_LOCUS19849</name>
</gene>
<keyword evidence="3" id="KW-1185">Reference proteome</keyword>
<reference evidence="2 3" key="2">
    <citation type="submission" date="2018-11" db="EMBL/GenBank/DDBJ databases">
        <authorList>
            <consortium name="Pathogen Informatics"/>
        </authorList>
    </citation>
    <scope>NUCLEOTIDE SEQUENCE [LARGE SCALE GENOMIC DNA]</scope>
</reference>
<feature type="region of interest" description="Disordered" evidence="1">
    <location>
        <begin position="38"/>
        <end position="65"/>
    </location>
</feature>
<evidence type="ECO:0000313" key="3">
    <source>
        <dbReference type="Proteomes" id="UP000271162"/>
    </source>
</evidence>
<evidence type="ECO:0000256" key="1">
    <source>
        <dbReference type="SAM" id="MobiDB-lite"/>
    </source>
</evidence>
<organism evidence="4">
    <name type="scientific">Nippostrongylus brasiliensis</name>
    <name type="common">Rat hookworm</name>
    <dbReference type="NCBI Taxonomy" id="27835"/>
    <lineage>
        <taxon>Eukaryota</taxon>
        <taxon>Metazoa</taxon>
        <taxon>Ecdysozoa</taxon>
        <taxon>Nematoda</taxon>
        <taxon>Chromadorea</taxon>
        <taxon>Rhabditida</taxon>
        <taxon>Rhabditina</taxon>
        <taxon>Rhabditomorpha</taxon>
        <taxon>Strongyloidea</taxon>
        <taxon>Heligmosomidae</taxon>
        <taxon>Nippostrongylus</taxon>
    </lineage>
</organism>
<name>A0A0N4YRH6_NIPBR</name>